<protein>
    <submittedName>
        <fullName evidence="5">Lysine-rich arabinogalactan protein 19-like</fullName>
    </submittedName>
</protein>
<feature type="compositionally biased region" description="Pro residues" evidence="1">
    <location>
        <begin position="103"/>
        <end position="153"/>
    </location>
</feature>
<feature type="transmembrane region" description="Helical" evidence="2">
    <location>
        <begin position="247"/>
        <end position="270"/>
    </location>
</feature>
<name>A0A7I4Y8N9_HAECO</name>
<dbReference type="WBParaSite" id="HCON_00060410-00001">
    <property type="protein sequence ID" value="HCON_00060410-00001"/>
    <property type="gene ID" value="HCON_00060410"/>
</dbReference>
<evidence type="ECO:0000256" key="2">
    <source>
        <dbReference type="SAM" id="Phobius"/>
    </source>
</evidence>
<proteinExistence type="predicted"/>
<feature type="compositionally biased region" description="Low complexity" evidence="1">
    <location>
        <begin position="154"/>
        <end position="215"/>
    </location>
</feature>
<keyword evidence="3" id="KW-0732">Signal</keyword>
<evidence type="ECO:0000313" key="4">
    <source>
        <dbReference type="Proteomes" id="UP000025227"/>
    </source>
</evidence>
<keyword evidence="2" id="KW-0812">Transmembrane</keyword>
<dbReference type="AlphaFoldDB" id="A0A7I4Y8N9"/>
<evidence type="ECO:0000256" key="3">
    <source>
        <dbReference type="SAM" id="SignalP"/>
    </source>
</evidence>
<feature type="signal peptide" evidence="3">
    <location>
        <begin position="1"/>
        <end position="20"/>
    </location>
</feature>
<feature type="compositionally biased region" description="Polar residues" evidence="1">
    <location>
        <begin position="276"/>
        <end position="287"/>
    </location>
</feature>
<feature type="chain" id="PRO_5029880791" evidence="3">
    <location>
        <begin position="21"/>
        <end position="427"/>
    </location>
</feature>
<accession>A0A7I4Y8N9</accession>
<evidence type="ECO:0000313" key="5">
    <source>
        <dbReference type="WBParaSite" id="HCON_00060410-00001"/>
    </source>
</evidence>
<feature type="compositionally biased region" description="Polar residues" evidence="1">
    <location>
        <begin position="400"/>
        <end position="413"/>
    </location>
</feature>
<feature type="compositionally biased region" description="Basic residues" evidence="1">
    <location>
        <begin position="289"/>
        <end position="308"/>
    </location>
</feature>
<keyword evidence="2" id="KW-0472">Membrane</keyword>
<feature type="region of interest" description="Disordered" evidence="1">
    <location>
        <begin position="400"/>
        <end position="427"/>
    </location>
</feature>
<dbReference type="OMA" id="KINMMEF"/>
<organism evidence="4 5">
    <name type="scientific">Haemonchus contortus</name>
    <name type="common">Barber pole worm</name>
    <dbReference type="NCBI Taxonomy" id="6289"/>
    <lineage>
        <taxon>Eukaryota</taxon>
        <taxon>Metazoa</taxon>
        <taxon>Ecdysozoa</taxon>
        <taxon>Nematoda</taxon>
        <taxon>Chromadorea</taxon>
        <taxon>Rhabditida</taxon>
        <taxon>Rhabditina</taxon>
        <taxon>Rhabditomorpha</taxon>
        <taxon>Strongyloidea</taxon>
        <taxon>Trichostrongylidae</taxon>
        <taxon>Haemonchus</taxon>
    </lineage>
</organism>
<keyword evidence="4" id="KW-1185">Reference proteome</keyword>
<sequence>MVYIYTLMLCLAVLSYEVEADRWDELWKGEQPEQKSDSQGLTEKLFIRRNVIKRSHTKKRFAVPPQQPREVRADPEPSESLGQPVSFWHHRPYWRPSRQAAPPEQPGPSEPNGPVPPPEPPTPPGPPEPRGPDQSPEPPEPPAPFEPSEPPGPAESSGPPGPDETSIPTPSTEIEEITTTTSPLLTTTTTTTTVETTTMETEETTTTSTAVADTTTTEEEEEEPRKSTTLAPVAGVETEFDIFPTPFHLAVLGGAGALILFLLIFCCCCCRGGSGPTSTVRATKSQMGSRKRKKGKTKKVKKSSRSVRKPQPSQPSSSASASASGSTSQPRKAKKMEAEKINMMEFADKGVLVMQDVKGEVKHALDNEKSGEIVRVQYDTGQNELVTIGSEVEIIKTFSKVGSSSGDVKTSQSKTGAAKQKGKTGPQ</sequence>
<evidence type="ECO:0000256" key="1">
    <source>
        <dbReference type="SAM" id="MobiDB-lite"/>
    </source>
</evidence>
<dbReference type="OrthoDB" id="5868599at2759"/>
<keyword evidence="2" id="KW-1133">Transmembrane helix</keyword>
<feature type="region of interest" description="Disordered" evidence="1">
    <location>
        <begin position="276"/>
        <end position="336"/>
    </location>
</feature>
<dbReference type="Proteomes" id="UP000025227">
    <property type="component" value="Unplaced"/>
</dbReference>
<feature type="compositionally biased region" description="Low complexity" evidence="1">
    <location>
        <begin position="309"/>
        <end position="330"/>
    </location>
</feature>
<reference evidence="5" key="1">
    <citation type="submission" date="2020-12" db="UniProtKB">
        <authorList>
            <consortium name="WormBaseParasite"/>
        </authorList>
    </citation>
    <scope>IDENTIFICATION</scope>
    <source>
        <strain evidence="5">MHco3</strain>
    </source>
</reference>
<feature type="region of interest" description="Disordered" evidence="1">
    <location>
        <begin position="55"/>
        <end position="229"/>
    </location>
</feature>
<feature type="compositionally biased region" description="Low complexity" evidence="1">
    <location>
        <begin position="414"/>
        <end position="427"/>
    </location>
</feature>